<comment type="caution">
    <text evidence="4">The sequence shown here is derived from an EMBL/GenBank/DDBJ whole genome shotgun (WGS) entry which is preliminary data.</text>
</comment>
<dbReference type="InterPro" id="IPR048447">
    <property type="entry name" value="DUF1980_C"/>
</dbReference>
<dbReference type="InterPro" id="IPR052955">
    <property type="entry name" value="UPF0703_membrane_permease"/>
</dbReference>
<evidence type="ECO:0000313" key="4">
    <source>
        <dbReference type="EMBL" id="OFI48335.1"/>
    </source>
</evidence>
<sequence length="270" mass="31347">MIRFLILSGYFELMMYLMATGKLNQYINVHYSYLAILSMILSFILSLVQLINWVKSNNKPDKESFKAKYKKAFSYLLLATPLLICLFIPYKSLDASVVDSKGFTFPLDKESGTSDDGTSIQYLQPNTSSYFTKSDYDELMKKTLAKYKDSDEIKIDEKNYMEAMELIYNFPSEFIGKKVSFTGFIYNNSLDGQKYQFLFRFGIIHCIADSGVFGLMLDEKEEYENNTWVHVEGTIESKYFAPYKRNLPTVLVNKSEKVNKPSNPYVYRTF</sequence>
<gene>
    <name evidence="4" type="ORF">BG261_08620</name>
</gene>
<dbReference type="Pfam" id="PF21537">
    <property type="entry name" value="DUF1980_C"/>
    <property type="match status" value="1"/>
</dbReference>
<dbReference type="InterPro" id="IPR015402">
    <property type="entry name" value="DUF1980"/>
</dbReference>
<evidence type="ECO:0000313" key="5">
    <source>
        <dbReference type="Proteomes" id="UP000178622"/>
    </source>
</evidence>
<keyword evidence="5" id="KW-1185">Reference proteome</keyword>
<dbReference type="Proteomes" id="UP000178622">
    <property type="component" value="Unassembled WGS sequence"/>
</dbReference>
<protein>
    <submittedName>
        <fullName evidence="4">TIGR03943 family protein</fullName>
    </submittedName>
</protein>
<proteinExistence type="predicted"/>
<dbReference type="AlphaFoldDB" id="A0A1E8GJA3"/>
<organism evidence="4 5">
    <name type="scientific">Floricoccus tropicus</name>
    <dbReference type="NCBI Taxonomy" id="1859473"/>
    <lineage>
        <taxon>Bacteria</taxon>
        <taxon>Bacillati</taxon>
        <taxon>Bacillota</taxon>
        <taxon>Bacilli</taxon>
        <taxon>Lactobacillales</taxon>
        <taxon>Streptococcaceae</taxon>
        <taxon>Floricoccus</taxon>
    </lineage>
</organism>
<reference evidence="5" key="1">
    <citation type="submission" date="2016-09" db="EMBL/GenBank/DDBJ databases">
        <title>Draft genome sequence of a novel species of the family Streptococcaceae isolated from flowers.</title>
        <authorList>
            <person name="Chuah L.-O."/>
            <person name="Yap K.-P."/>
            <person name="Thong K.L."/>
            <person name="Liong M.T."/>
            <person name="Ahmad R."/>
            <person name="Rusul G."/>
        </authorList>
    </citation>
    <scope>NUCLEOTIDE SEQUENCE [LARGE SCALE GENOMIC DNA]</scope>
    <source>
        <strain evidence="5">DF1</strain>
    </source>
</reference>
<dbReference type="STRING" id="1859473.BG261_08620"/>
<dbReference type="RefSeq" id="WP_070793340.1">
    <property type="nucleotide sequence ID" value="NZ_MKIR01000026.1"/>
</dbReference>
<feature type="transmembrane region" description="Helical" evidence="1">
    <location>
        <begin position="31"/>
        <end position="51"/>
    </location>
</feature>
<dbReference type="NCBIfam" id="TIGR03943">
    <property type="entry name" value="TIGR03943 family putative permease subunit"/>
    <property type="match status" value="1"/>
</dbReference>
<dbReference type="PANTHER" id="PTHR40047">
    <property type="entry name" value="UPF0703 PROTEIN YCGQ"/>
    <property type="match status" value="1"/>
</dbReference>
<feature type="transmembrane region" description="Helical" evidence="1">
    <location>
        <begin position="72"/>
        <end position="90"/>
    </location>
</feature>
<keyword evidence="1" id="KW-0472">Membrane</keyword>
<feature type="domain" description="DUF1980" evidence="3">
    <location>
        <begin position="130"/>
        <end position="268"/>
    </location>
</feature>
<evidence type="ECO:0000256" key="1">
    <source>
        <dbReference type="SAM" id="Phobius"/>
    </source>
</evidence>
<name>A0A1E8GJA3_9LACT</name>
<evidence type="ECO:0000259" key="2">
    <source>
        <dbReference type="Pfam" id="PF09323"/>
    </source>
</evidence>
<keyword evidence="1" id="KW-1133">Transmembrane helix</keyword>
<feature type="domain" description="DUF1980" evidence="2">
    <location>
        <begin position="2"/>
        <end position="103"/>
    </location>
</feature>
<dbReference type="EMBL" id="MKIR01000026">
    <property type="protein sequence ID" value="OFI48335.1"/>
    <property type="molecule type" value="Genomic_DNA"/>
</dbReference>
<dbReference type="PANTHER" id="PTHR40047:SF1">
    <property type="entry name" value="UPF0703 PROTEIN YCGQ"/>
    <property type="match status" value="1"/>
</dbReference>
<evidence type="ECO:0000259" key="3">
    <source>
        <dbReference type="Pfam" id="PF21537"/>
    </source>
</evidence>
<dbReference type="Pfam" id="PF09323">
    <property type="entry name" value="DUF1980"/>
    <property type="match status" value="1"/>
</dbReference>
<accession>A0A1E8GJA3</accession>
<dbReference type="OrthoDB" id="9770408at2"/>
<keyword evidence="1" id="KW-0812">Transmembrane</keyword>
<dbReference type="InterPro" id="IPR048493">
    <property type="entry name" value="DUF1980_N"/>
</dbReference>